<keyword evidence="7" id="KW-1133">Transmembrane helix</keyword>
<dbReference type="SUPFAM" id="SSF52540">
    <property type="entry name" value="P-loop containing nucleoside triphosphate hydrolases"/>
    <property type="match status" value="1"/>
</dbReference>
<gene>
    <name evidence="11" type="ORF">CMC5_033310</name>
</gene>
<dbReference type="InterPro" id="IPR003439">
    <property type="entry name" value="ABC_transporter-like_ATP-bd"/>
</dbReference>
<dbReference type="GO" id="GO:0016887">
    <property type="term" value="F:ATP hydrolysis activity"/>
    <property type="evidence" value="ECO:0007669"/>
    <property type="project" value="InterPro"/>
</dbReference>
<dbReference type="Pfam" id="PF00664">
    <property type="entry name" value="ABC_membrane"/>
    <property type="match status" value="1"/>
</dbReference>
<dbReference type="PANTHER" id="PTHR24221:SF601">
    <property type="entry name" value="ABC TRANSPORTER"/>
    <property type="match status" value="1"/>
</dbReference>
<dbReference type="AlphaFoldDB" id="A0A0K1EEA8"/>
<dbReference type="GO" id="GO:0005886">
    <property type="term" value="C:plasma membrane"/>
    <property type="evidence" value="ECO:0007669"/>
    <property type="project" value="UniProtKB-SubCell"/>
</dbReference>
<evidence type="ECO:0000313" key="11">
    <source>
        <dbReference type="EMBL" id="AKT39184.1"/>
    </source>
</evidence>
<evidence type="ECO:0000259" key="10">
    <source>
        <dbReference type="PROSITE" id="PS50929"/>
    </source>
</evidence>
<evidence type="ECO:0000256" key="1">
    <source>
        <dbReference type="ARBA" id="ARBA00004651"/>
    </source>
</evidence>
<keyword evidence="8" id="KW-0472">Membrane</keyword>
<keyword evidence="12" id="KW-1185">Reference proteome</keyword>
<dbReference type="GO" id="GO:0034040">
    <property type="term" value="F:ATPase-coupled lipid transmembrane transporter activity"/>
    <property type="evidence" value="ECO:0007669"/>
    <property type="project" value="TreeGrafter"/>
</dbReference>
<keyword evidence="6" id="KW-0067">ATP-binding</keyword>
<keyword evidence="5" id="KW-0547">Nucleotide-binding</keyword>
<dbReference type="Gene3D" id="1.20.1560.10">
    <property type="entry name" value="ABC transporter type 1, transmembrane domain"/>
    <property type="match status" value="1"/>
</dbReference>
<dbReference type="SMART" id="SM00382">
    <property type="entry name" value="AAA"/>
    <property type="match status" value="1"/>
</dbReference>
<dbReference type="GO" id="GO:0005524">
    <property type="term" value="F:ATP binding"/>
    <property type="evidence" value="ECO:0007669"/>
    <property type="project" value="UniProtKB-KW"/>
</dbReference>
<dbReference type="OrthoDB" id="9760168at2"/>
<dbReference type="Gene3D" id="3.40.50.300">
    <property type="entry name" value="P-loop containing nucleotide triphosphate hydrolases"/>
    <property type="match status" value="1"/>
</dbReference>
<evidence type="ECO:0000256" key="7">
    <source>
        <dbReference type="ARBA" id="ARBA00022989"/>
    </source>
</evidence>
<evidence type="ECO:0000313" key="12">
    <source>
        <dbReference type="Proteomes" id="UP000067626"/>
    </source>
</evidence>
<dbReference type="InterPro" id="IPR036640">
    <property type="entry name" value="ABC1_TM_sf"/>
</dbReference>
<evidence type="ECO:0000256" key="8">
    <source>
        <dbReference type="ARBA" id="ARBA00023136"/>
    </source>
</evidence>
<comment type="subcellular location">
    <subcellularLocation>
        <location evidence="1">Cell membrane</location>
        <topology evidence="1">Multi-pass membrane protein</topology>
    </subcellularLocation>
</comment>
<accession>A0A0K1EEA8</accession>
<proteinExistence type="predicted"/>
<keyword evidence="4" id="KW-0812">Transmembrane</keyword>
<sequence>MIDPRSAHELRLHLLSSKAGRESWRSNAIQGRWALAPALKRALEARTGVRRASVNAWTGRVVVEFTSQSIEAPVEELLRESLSEILSRGGPEIAVDDDVGALLRVLGKCIEKPEQLLPLTLFSAVGHAARIAQGFSLLSTVTAARGPGSPPRDGVEDARAESNPVRMGMVTLALSAAELFLRHHRTQSWRQIARSAESSLRAQVFEAIVAQDMATRDKQGTGRLIGVVTEDVARIGAFIERGGDTVVSNTLAILVAAKSLLGSPHLVVTAAAPLLLVALPSRHLERRASEARSRRSASSDEFHDLLENSLAGISDIKSHNAETATSRRVAGRAHDLADASTVSARAISLQQVVFEGFFSASFALAAAFGGARVARGKASEEAYTKALYSFPQLVSTMTGVQEVIALYQNAVASARRLLELLDDRPTIRSGPTRLPMDSIRGEIVVEGISFGYEPSRKILDDVSFHLKPGQTLGIVGPTGSGKSTLLRLLLRLYDVDAGRILLDGHDLRDLVLSDTRAAIAIVGQEPYLFRGTVRENVLLGRPGASQEEVRDALRKAEALEFVEALPDGLDADVGERGRRLSGGQRQRVAIARALLKRAPILALDEATSHLDYETEAAVQRAFRDTTAGVSMIVVAHRLATVRHADQIVVLDEGRIRERGRHDELVAHAGLYAYLWQLQNG</sequence>
<keyword evidence="2" id="KW-0813">Transport</keyword>
<dbReference type="PANTHER" id="PTHR24221">
    <property type="entry name" value="ATP-BINDING CASSETTE SUB-FAMILY B"/>
    <property type="match status" value="1"/>
</dbReference>
<reference evidence="11 12" key="1">
    <citation type="submission" date="2015-07" db="EMBL/GenBank/DDBJ databases">
        <title>Genome analysis of myxobacterium Chondromyces crocatus Cm c5 reveals a high potential for natural compound synthesis and the genetic basis for the loss of fruiting body formation.</title>
        <authorList>
            <person name="Zaburannyi N."/>
            <person name="Bunk B."/>
            <person name="Maier J."/>
            <person name="Overmann J."/>
            <person name="Mueller R."/>
        </authorList>
    </citation>
    <scope>NUCLEOTIDE SEQUENCE [LARGE SCALE GENOMIC DNA]</scope>
    <source>
        <strain evidence="11 12">Cm c5</strain>
    </source>
</reference>
<dbReference type="InterPro" id="IPR017871">
    <property type="entry name" value="ABC_transporter-like_CS"/>
</dbReference>
<dbReference type="SUPFAM" id="SSF90123">
    <property type="entry name" value="ABC transporter transmembrane region"/>
    <property type="match status" value="1"/>
</dbReference>
<dbReference type="EMBL" id="CP012159">
    <property type="protein sequence ID" value="AKT39184.1"/>
    <property type="molecule type" value="Genomic_DNA"/>
</dbReference>
<evidence type="ECO:0000259" key="9">
    <source>
        <dbReference type="PROSITE" id="PS50893"/>
    </source>
</evidence>
<evidence type="ECO:0000256" key="6">
    <source>
        <dbReference type="ARBA" id="ARBA00022840"/>
    </source>
</evidence>
<evidence type="ECO:0000256" key="5">
    <source>
        <dbReference type="ARBA" id="ARBA00022741"/>
    </source>
</evidence>
<dbReference type="PROSITE" id="PS50893">
    <property type="entry name" value="ABC_TRANSPORTER_2"/>
    <property type="match status" value="1"/>
</dbReference>
<evidence type="ECO:0000256" key="4">
    <source>
        <dbReference type="ARBA" id="ARBA00022692"/>
    </source>
</evidence>
<name>A0A0K1EEA8_CHOCO</name>
<dbReference type="KEGG" id="ccro:CMC5_033310"/>
<dbReference type="PROSITE" id="PS00211">
    <property type="entry name" value="ABC_TRANSPORTER_1"/>
    <property type="match status" value="1"/>
</dbReference>
<keyword evidence="3" id="KW-1003">Cell membrane</keyword>
<dbReference type="InterPro" id="IPR039421">
    <property type="entry name" value="Type_1_exporter"/>
</dbReference>
<organism evidence="11 12">
    <name type="scientific">Chondromyces crocatus</name>
    <dbReference type="NCBI Taxonomy" id="52"/>
    <lineage>
        <taxon>Bacteria</taxon>
        <taxon>Pseudomonadati</taxon>
        <taxon>Myxococcota</taxon>
        <taxon>Polyangia</taxon>
        <taxon>Polyangiales</taxon>
        <taxon>Polyangiaceae</taxon>
        <taxon>Chondromyces</taxon>
    </lineage>
</organism>
<dbReference type="PROSITE" id="PS50929">
    <property type="entry name" value="ABC_TM1F"/>
    <property type="match status" value="1"/>
</dbReference>
<evidence type="ECO:0000256" key="3">
    <source>
        <dbReference type="ARBA" id="ARBA00022475"/>
    </source>
</evidence>
<dbReference type="STRING" id="52.CMC5_033310"/>
<feature type="domain" description="ABC transporter" evidence="9">
    <location>
        <begin position="443"/>
        <end position="677"/>
    </location>
</feature>
<feature type="domain" description="ABC transmembrane type-1" evidence="10">
    <location>
        <begin position="119"/>
        <end position="409"/>
    </location>
</feature>
<dbReference type="InterPro" id="IPR003593">
    <property type="entry name" value="AAA+_ATPase"/>
</dbReference>
<dbReference type="Proteomes" id="UP000067626">
    <property type="component" value="Chromosome"/>
</dbReference>
<dbReference type="RefSeq" id="WP_050431317.1">
    <property type="nucleotide sequence ID" value="NZ_CP012159.1"/>
</dbReference>
<dbReference type="FunFam" id="3.40.50.300:FF:000221">
    <property type="entry name" value="Multidrug ABC transporter ATP-binding protein"/>
    <property type="match status" value="1"/>
</dbReference>
<dbReference type="InterPro" id="IPR027417">
    <property type="entry name" value="P-loop_NTPase"/>
</dbReference>
<dbReference type="GO" id="GO:0140359">
    <property type="term" value="F:ABC-type transporter activity"/>
    <property type="evidence" value="ECO:0007669"/>
    <property type="project" value="InterPro"/>
</dbReference>
<dbReference type="Pfam" id="PF00005">
    <property type="entry name" value="ABC_tran"/>
    <property type="match status" value="1"/>
</dbReference>
<evidence type="ECO:0000256" key="2">
    <source>
        <dbReference type="ARBA" id="ARBA00022448"/>
    </source>
</evidence>
<dbReference type="InterPro" id="IPR011527">
    <property type="entry name" value="ABC1_TM_dom"/>
</dbReference>
<protein>
    <submittedName>
        <fullName evidence="11">ABC transporter permease</fullName>
    </submittedName>
</protein>